<comment type="catalytic activity">
    <reaction evidence="1">
        <text>S-ubiquitinyl-[E2 ubiquitin-conjugating enzyme]-L-cysteine + [acceptor protein]-L-lysine = [E2 ubiquitin-conjugating enzyme]-L-cysteine + N(6)-ubiquitinyl-[acceptor protein]-L-lysine.</text>
        <dbReference type="EC" id="2.3.2.26"/>
    </reaction>
</comment>
<dbReference type="SMART" id="SM00119">
    <property type="entry name" value="HECTc"/>
    <property type="match status" value="1"/>
</dbReference>
<dbReference type="Pfam" id="PF00632">
    <property type="entry name" value="HECT"/>
    <property type="match status" value="1"/>
</dbReference>
<feature type="compositionally biased region" description="Low complexity" evidence="13">
    <location>
        <begin position="3145"/>
        <end position="3168"/>
    </location>
</feature>
<dbReference type="InterPro" id="IPR041918">
    <property type="entry name" value="UBA_HUWE1"/>
</dbReference>
<keyword evidence="14" id="KW-0812">Transmembrane</keyword>
<evidence type="ECO:0000313" key="20">
    <source>
        <dbReference type="Proteomes" id="UP000014760"/>
    </source>
</evidence>
<dbReference type="SUPFAM" id="SSF48371">
    <property type="entry name" value="ARM repeat"/>
    <property type="match status" value="1"/>
</dbReference>
<dbReference type="InterPro" id="IPR016024">
    <property type="entry name" value="ARM-type_fold"/>
</dbReference>
<keyword evidence="5" id="KW-0597">Phosphoprotein</keyword>
<evidence type="ECO:0000313" key="19">
    <source>
        <dbReference type="EnsemblMetazoa" id="CapteP226634"/>
    </source>
</evidence>
<evidence type="ECO:0000256" key="2">
    <source>
        <dbReference type="ARBA" id="ARBA00004123"/>
    </source>
</evidence>
<comment type="subcellular location">
    <subcellularLocation>
        <location evidence="2">Nucleus</location>
    </subcellularLocation>
</comment>
<feature type="region of interest" description="Disordered" evidence="13">
    <location>
        <begin position="2314"/>
        <end position="2400"/>
    </location>
</feature>
<dbReference type="SMART" id="SM00726">
    <property type="entry name" value="UIM"/>
    <property type="match status" value="2"/>
</dbReference>
<dbReference type="GO" id="GO:0005737">
    <property type="term" value="C:cytoplasm"/>
    <property type="evidence" value="ECO:0007669"/>
    <property type="project" value="TreeGrafter"/>
</dbReference>
<feature type="compositionally biased region" description="Polar residues" evidence="13">
    <location>
        <begin position="2745"/>
        <end position="2756"/>
    </location>
</feature>
<dbReference type="GO" id="GO:0005634">
    <property type="term" value="C:nucleus"/>
    <property type="evidence" value="ECO:0007669"/>
    <property type="project" value="UniProtKB-SubCell"/>
</dbReference>
<evidence type="ECO:0000259" key="17">
    <source>
        <dbReference type="PROSITE" id="PS50918"/>
    </source>
</evidence>
<dbReference type="PROSITE" id="PS50918">
    <property type="entry name" value="WWE"/>
    <property type="match status" value="1"/>
</dbReference>
<dbReference type="PROSITE" id="PS50330">
    <property type="entry name" value="UIM"/>
    <property type="match status" value="1"/>
</dbReference>
<dbReference type="Gene3D" id="1.10.8.10">
    <property type="entry name" value="DNA helicase RuvA subunit, C-terminal domain"/>
    <property type="match status" value="1"/>
</dbReference>
<feature type="compositionally biased region" description="Low complexity" evidence="13">
    <location>
        <begin position="3255"/>
        <end position="3275"/>
    </location>
</feature>
<dbReference type="InterPro" id="IPR009060">
    <property type="entry name" value="UBA-like_sf"/>
</dbReference>
<feature type="region of interest" description="Disordered" evidence="13">
    <location>
        <begin position="480"/>
        <end position="514"/>
    </location>
</feature>
<dbReference type="GO" id="GO:0008270">
    <property type="term" value="F:zinc ion binding"/>
    <property type="evidence" value="ECO:0007669"/>
    <property type="project" value="InterPro"/>
</dbReference>
<feature type="compositionally biased region" description="Polar residues" evidence="13">
    <location>
        <begin position="737"/>
        <end position="751"/>
    </location>
</feature>
<evidence type="ECO:0000256" key="3">
    <source>
        <dbReference type="ARBA" id="ARBA00004906"/>
    </source>
</evidence>
<dbReference type="InterPro" id="IPR010309">
    <property type="entry name" value="E3_Ub_ligase_DUF908"/>
</dbReference>
<dbReference type="InterPro" id="IPR003903">
    <property type="entry name" value="UIM_dom"/>
</dbReference>
<evidence type="ECO:0000256" key="1">
    <source>
        <dbReference type="ARBA" id="ARBA00000885"/>
    </source>
</evidence>
<evidence type="ECO:0000259" key="16">
    <source>
        <dbReference type="PROSITE" id="PS50237"/>
    </source>
</evidence>
<keyword evidence="9" id="KW-0234">DNA repair</keyword>
<dbReference type="InterPro" id="IPR015940">
    <property type="entry name" value="UBA"/>
</dbReference>
<dbReference type="InterPro" id="IPR037197">
    <property type="entry name" value="WWE_dom_sf"/>
</dbReference>
<evidence type="ECO:0000256" key="7">
    <source>
        <dbReference type="ARBA" id="ARBA00022763"/>
    </source>
</evidence>
<name>R7T5K9_CAPTE</name>
<dbReference type="STRING" id="283909.R7T5K9"/>
<feature type="transmembrane region" description="Helical" evidence="14">
    <location>
        <begin position="120"/>
        <end position="143"/>
    </location>
</feature>
<dbReference type="InterPro" id="IPR000569">
    <property type="entry name" value="HECT_dom"/>
</dbReference>
<feature type="region of interest" description="Disordered" evidence="13">
    <location>
        <begin position="2604"/>
        <end position="2644"/>
    </location>
</feature>
<dbReference type="FunFam" id="3.30.2160.10:FF:000007">
    <property type="entry name" value="E3 ubiquitin-protein ligase HUWE1 isoform X2"/>
    <property type="match status" value="1"/>
</dbReference>
<reference evidence="19" key="3">
    <citation type="submission" date="2015-06" db="UniProtKB">
        <authorList>
            <consortium name="EnsemblMetazoa"/>
        </authorList>
    </citation>
    <scope>IDENTIFICATION</scope>
</reference>
<evidence type="ECO:0000256" key="13">
    <source>
        <dbReference type="SAM" id="MobiDB-lite"/>
    </source>
</evidence>
<evidence type="ECO:0000259" key="15">
    <source>
        <dbReference type="PROSITE" id="PS50030"/>
    </source>
</evidence>
<evidence type="ECO:0000256" key="5">
    <source>
        <dbReference type="ARBA" id="ARBA00022553"/>
    </source>
</evidence>
<dbReference type="InterPro" id="IPR025527">
    <property type="entry name" value="HUWE1/Rev1_UBM"/>
</dbReference>
<feature type="region of interest" description="Disordered" evidence="13">
    <location>
        <begin position="2203"/>
        <end position="2226"/>
    </location>
</feature>
<dbReference type="GO" id="GO:0006281">
    <property type="term" value="P:DNA repair"/>
    <property type="evidence" value="ECO:0007669"/>
    <property type="project" value="UniProtKB-KW"/>
</dbReference>
<feature type="domain" description="HECT" evidence="16">
    <location>
        <begin position="3748"/>
        <end position="4084"/>
    </location>
</feature>
<dbReference type="HOGENOM" id="CLU_000058_0_0_1"/>
<evidence type="ECO:0000313" key="18">
    <source>
        <dbReference type="EMBL" id="ELT88649.1"/>
    </source>
</evidence>
<dbReference type="FunFam" id="3.30.2410.10:FF:000004">
    <property type="entry name" value="E3 ubiquitin-protein ligase HUWE1, variant"/>
    <property type="match status" value="1"/>
</dbReference>
<sequence>MKIDRTKLKKSASEVPLECKVLIEKIKACTTYGRDSLLTELKLIKTWTYGKCELFHWADVLDIFDEILEEACKKETADKWVLLCDIPGSQLTELLLKVLQFTALLIEHSFTRHLYNSMEYLTVLLSSSDMTIVLGVLNLLYVFSKRSNFITRLAPEKKKGLVVRLTHLAESWGGKENGFGLAECCQELPASSFPLSATTLHFEYYAEQKDETAKKTSVLSNIHMEGLDALPKLPSTIMEELLVVHKVPLKQQMLLFTHIRLAQAFSSYEKRLQCVQGRLQAISVLVYSNAMQENVNTLLYSGLIEELVDTLELKDDNLMEIKATALRTLTSIIHLDRNPKLNNIIDATGAALYHGFLPSLVRNCIQRMTDDALTPFPQPFATALFSFLYHLASYENGGEALVSCGMMESLLRVINWFGDGQEHITFVTRAVRVVDLITNLDMQAFQSHGGLNAFISRLHHEVEICRKEQPFIIRPKRTDSTSMDLQPLSPDSFSPMETETDSKDSAGPSTSDTDSAVASNVTFAKAPQCFPQRGALLKSMLNFLKKAIPDPAFSNSIRHLMDGSLPRSLKHLISNAEYYNPSLFLLATDVVTVYVFQEPSMLSPLQDNGLTDVVLQALLVKDVPPTREVLASLPNVFSALCLNNRGLEAFVACKPFERLFKVLLSADYLPAMRRRRSSDPPGDTASSLGNAMDELIRHHPSLRTEATSAIIKLLKEVCSMGRDPKFVCQKSLPKTEPSPSMNQGNQANDAVSSEDEDNDEDLAPMKFVEAILSNNTTDDHCREFIQQDGLQPLMEILALPNLPIDFPLSPSCQAVAVVAKSILTLSYDGAVLQTGLTTLMEILKRLEPLHVFLGPPGGSVLMRELADSQGGTDDPLLTAEMTPLLHSLSSVYAFISMFTHVCKGGQSDMRSISVSQWGSELGLECLRMLSKLYTSIVWESTVLLALCSEDIISTDMDFARAELEKLITKEDKARVERDMEMAATARREQEAVLRRSTGDLSSNGVSQAMQSLSTSDTIPMDTTEATKDLVKPTRPEAKMKMSPMRQQQVKHIKPLLSSSSRLGRALAELFGLLVKLCVGSPVRQRRIQQIQPSPTLPSENAQNIASHLTKLLKDGLIWEPPPYTPVPKLRLTFFICSVGFTSPMLFDEKKNPYHLMLQKFIASGGQEALFEAFEWANSNGFKLPSMESTELPEGTGEFLDSWLVLVEKLVNPKAMLESPHGMPKVAPPNVRNYKPFNALHCLVDMQRETFYALRKWLWNRTPNKIFGARISESLLSILCHIIKGEPLIRLMDMGFSREHCLDALNHTSNLEQATEYILTHPPPLPGISTSSLGALSSLPRSSGLMSNDEQLMRAIALSMGQQMDRSLGASSDTLDIQLPIQETSKTAEVKEPEEESAPKEPLPLQKEEIDDFTKTMIPGCLHLLDHLPETVFRICDLIVVVLNREGAITSEQVLTALGVELVEATTPLATHDRQSIRDWAAQVVIMPQAGKLAVRLHLLALLFEVKELKGTAAHVIQASRLMDLLVRLLESGQRCLMIAKEAGFIVSSPKWLGPLLLLLDLYERMAVVTTRKADLEQLMGKNRSWKWFDDRSGKWSNYGALNNKTIDDAYRAGESSIRFTAGRRRYTVHFTTMVQVNEETANRRPIMLSLPAKDEKIETDDPSSDSNMETDNKKKNDVVVIQGLHQDLLRSAVSACVGLISLPADPDTLHATLRLVLRLTRDYQQAAHFSELGGLKLLLNLSQASAFQGFHSIVTLIFRHVMEEEFMLQHTMEKVIRSSCMGNGSSMCGVTPESVGAKELHYVLRVLAPAAARNPKMFLEMAQQTLRVMLPPPAKVGELIVDETDSVITNPTAPQLLKCEPSKQTTSYTLSNHARTVIVDLLTALTSPYDFAEEDAATKPTTNLGEFIDEVVDDLLDRNAQTAAASAVPTTAAIQPAATATASVTAVPPVTAGSSEEKKDDVPKKIKVKPKIRPLMPKSSILRLLAETIRSYVGCAQLVSSHTYPIKERSLVTEEGLPALSFMLDFLLPQCQTAGDKDCPALTRVVIASIAACNYYPEAQTALAVEVKAALQRALLLSESEEKHQRLQSLTAIISTVIEACPVPGQLPNQVFKSQQQNTMNNMVKILLKKGIVIDLARIPHSLDLSSPHMANTINSALKPLETLSRIVNQPQSMPAKGKQKMQDSARTFVDAYTALSAQQDNLGNEASEAAASSEAQNNNEGDATLDVRDNDLTLHDLPRQASNRVGDADYTPRQQQRLNALEAALDELLDRGSNRDTHAETQVLGEIIMESGRSAEDDSNVVVVDDSMVEVEDIHDSQMITQDISDDDDDDVQRRTSNSIMDRDHYEDDDDDDDNDDDERDEDEEDDVVDDCGEEEDVDDDDDDEDDEDEEGFRDMDDDTFYRLEEEDDLLVTLEEVLPMGPSLPPPPTHVSSAHPLLTRHTEVHSMGSSVASRVHRTGRRGGTYRYNPSTQTLHVHYAGLRQPPSQLQRLLGAGNADVLQLPLGGNNAGTRLHFFTNDDLRFMPRSDEDLMDDAFHESFDGDAMTSGVLSSVPAAITRWTEESRVLDGDSMHDCMTLLKPQIIAHLEKLRDAEIALIKEARKKEKASSEANADQSKGVVENVPAVSRAADSDTTSSTLMNASAGGSGIDLGSRGLSEQEQAAAQCLADAFATAAVGEPAGSSSNTELLSTPAPTTAASALPFITPNQPVPFSVPPAPFSSDAVTINSSGCSSENPSVAELSTPGENTPAEESTPQAAAPLRYVNGLPDGVDPSFLAALPDNIRQEVIAEQLRLQRIQQRALQQQEQAANLGVSEVNPEFLAALPPNIQEEVLAQQRAEQARLQATTTAPETSLDPGNFIQSLPPSLRQQVLADMDDSMVAVLPPELATEAGTLRREVEERHRRLTQERLFAQGAGLLSGILRQSTALSNRIGRGASGFAIRPTGAAARGGPSSAHWPFRSLLAMSQKPGSCTAANTMRLRGRHLLDHEALTCLLVLLFVDEPRLNTSRLHRVFRNLCYHGPTRAWVIRALLSILQRTGECKKDEKKKRSEAPCTPRTVSPSWLSVSLDAALGCRANVFQIQRSERAKKASPSLVTIHPQASPVVCRHVLDTLISLAKSFPNQFLPRNNKVKEVACDEDRSKQSATTPTPGATPATPSSSSPSSSAVAVPTETDFWDLLVKLDHLGSKRGKSIPKAHHNHPTSDLEVLAATYDDAPLGQLMSMLAHPVVRRSQLLTDRLLRLLGLVSWALPENASTAASSTPSTTTTSTTASTTGELPPLVISQYELPLISAGTSTTSVVTASPSVTCVASATSSSVTMVTASRGEVPEEEEEEGPVLETQLQLAVEVLTSKSCSEEGLEDATNLLLQLSRANNATRDMVLTLLLEGARQLGVTVCDHIRYAYASLLLQSVTATNDADESPEDGPSTSSGQAKGVIADKFGAGVVVVHAPTKPKTSMGRELQLPSMQLLTNKTSSQQFLLRILKVIIQLRVAARQSVRRTKALAAVEDIMEMVRQNSTEDQRETPMDVDAGAAAPPVVQIAQVDYQNLLPRLSEQLKLDDLWDVLGSCLKDLSRTTDHHAVLVLQPAVEAFFILHAGEKDEKKKEQSGQRREDQLSHLDMHAPLSPATPSASGQQLQTSLLREDSVASVSGISNAHLPPDIQKFLKFAETHRTVLNQILRQSTTPLVDGPFSVLVDHTRVLDFDVKRRYFRQELDRLDEGMRREDLAIHVRRDNVFEDSFREMHRRTPEEWKHRFYIVFEGEEGQDAGGLLREWYIIISREIFNPMYALFCTSPGDRVTYTINQSSHCNSNHLSYFKFVGRIIAKAIYDNKLLECYFTRSFYKHILGVHVKYLDMESEDYAFYQGLVFLLENDIKDLGNDLSFSAEIQEFGVTEVRDLKPGGRDIIVTEENKKEYVKLLCQMKMTGAIRKQLDAFLEGFYDIIPKHLIGIFNEQELELLISGLPTIDIDDLKANTEYHKFQANSLQIQWFWRALRSFDQADRACFLQFVTGTSKVPLQGFAYLEGMNGIQKFQIHRDDRSTDRLPCAHTCFNQLDLPAYETYDKLHTQMMTAIHECSEGFGLA</sequence>
<dbReference type="PANTHER" id="PTHR11254:SF67">
    <property type="entry name" value="E3 UBIQUITIN-PROTEIN LIGASE HUWE1"/>
    <property type="match status" value="1"/>
</dbReference>
<feature type="domain" description="UBA" evidence="15">
    <location>
        <begin position="1281"/>
        <end position="1320"/>
    </location>
</feature>
<dbReference type="FunCoup" id="R7T5K9">
    <property type="interactions" value="2519"/>
</dbReference>
<feature type="region of interest" description="Disordered" evidence="13">
    <location>
        <begin position="3255"/>
        <end position="3276"/>
    </location>
</feature>
<dbReference type="EMBL" id="AMQN01015261">
    <property type="status" value="NOT_ANNOTATED_CDS"/>
    <property type="molecule type" value="Genomic_DNA"/>
</dbReference>
<dbReference type="GO" id="GO:0000209">
    <property type="term" value="P:protein polyubiquitination"/>
    <property type="evidence" value="ECO:0007669"/>
    <property type="project" value="TreeGrafter"/>
</dbReference>
<dbReference type="Gene3D" id="3.90.1750.10">
    <property type="entry name" value="Hect, E3 ligase catalytic domains"/>
    <property type="match status" value="1"/>
</dbReference>
<protein>
    <recommendedName>
        <fullName evidence="4">HECT-type E3 ubiquitin transferase</fullName>
        <ecNumber evidence="4">2.3.2.26</ecNumber>
    </recommendedName>
</protein>
<dbReference type="FunFam" id="3.90.1750.10:FF:000003">
    <property type="entry name" value="E3 ubiquitin-protein ligase UPL1"/>
    <property type="match status" value="1"/>
</dbReference>
<dbReference type="PANTHER" id="PTHR11254">
    <property type="entry name" value="HECT DOMAIN UBIQUITIN-PROTEIN LIGASE"/>
    <property type="match status" value="1"/>
</dbReference>
<dbReference type="Pfam" id="PF00627">
    <property type="entry name" value="UBA"/>
    <property type="match status" value="1"/>
</dbReference>
<feature type="compositionally biased region" description="Polar residues" evidence="13">
    <location>
        <begin position="480"/>
        <end position="497"/>
    </location>
</feature>
<feature type="domain" description="WWE" evidence="17">
    <location>
        <begin position="1570"/>
        <end position="1648"/>
    </location>
</feature>
<keyword evidence="6" id="KW-0808">Transferase</keyword>
<dbReference type="Gene3D" id="3.30.720.50">
    <property type="match status" value="1"/>
</dbReference>
<dbReference type="PROSITE" id="PS50030">
    <property type="entry name" value="UBA"/>
    <property type="match status" value="1"/>
</dbReference>
<evidence type="ECO:0000256" key="14">
    <source>
        <dbReference type="SAM" id="Phobius"/>
    </source>
</evidence>
<dbReference type="SUPFAM" id="SSF117839">
    <property type="entry name" value="WWE domain"/>
    <property type="match status" value="1"/>
</dbReference>
<dbReference type="Gene3D" id="3.30.2410.10">
    <property type="entry name" value="Hect, E3 ligase catalytic domain"/>
    <property type="match status" value="1"/>
</dbReference>
<feature type="region of interest" description="Disordered" evidence="13">
    <location>
        <begin position="1653"/>
        <end position="1672"/>
    </location>
</feature>
<evidence type="ECO:0000256" key="6">
    <source>
        <dbReference type="ARBA" id="ARBA00022679"/>
    </source>
</evidence>
<dbReference type="Pfam" id="PF06025">
    <property type="entry name" value="DUF913"/>
    <property type="match status" value="1"/>
</dbReference>
<dbReference type="InterPro" id="IPR010314">
    <property type="entry name" value="E3_Ub_ligase_DUF913"/>
</dbReference>
<dbReference type="GO" id="GO:0006511">
    <property type="term" value="P:ubiquitin-dependent protein catabolic process"/>
    <property type="evidence" value="ECO:0007669"/>
    <property type="project" value="TreeGrafter"/>
</dbReference>
<evidence type="ECO:0000256" key="12">
    <source>
        <dbReference type="PROSITE-ProRule" id="PRU00104"/>
    </source>
</evidence>
<dbReference type="EnsemblMetazoa" id="CapteT226634">
    <property type="protein sequence ID" value="CapteP226634"/>
    <property type="gene ID" value="CapteG226634"/>
</dbReference>
<dbReference type="EMBL" id="KB311748">
    <property type="protein sequence ID" value="ELT88649.1"/>
    <property type="molecule type" value="Genomic_DNA"/>
</dbReference>
<keyword evidence="20" id="KW-1185">Reference proteome</keyword>
<evidence type="ECO:0000256" key="4">
    <source>
        <dbReference type="ARBA" id="ARBA00012485"/>
    </source>
</evidence>
<dbReference type="SUPFAM" id="SSF46934">
    <property type="entry name" value="UBA-like"/>
    <property type="match status" value="1"/>
</dbReference>
<proteinExistence type="inferred from homology"/>
<feature type="region of interest" description="Disordered" evidence="13">
    <location>
        <begin position="2445"/>
        <end position="2469"/>
    </location>
</feature>
<evidence type="ECO:0000256" key="8">
    <source>
        <dbReference type="ARBA" id="ARBA00022786"/>
    </source>
</evidence>
<feature type="compositionally biased region" description="Acidic residues" evidence="13">
    <location>
        <begin position="2348"/>
        <end position="2400"/>
    </location>
</feature>
<dbReference type="OrthoDB" id="423283at2759"/>
<dbReference type="Pfam" id="PF06012">
    <property type="entry name" value="DUF908"/>
    <property type="match status" value="2"/>
</dbReference>
<keyword evidence="7" id="KW-0227">DNA damage</keyword>
<dbReference type="CDD" id="cd00078">
    <property type="entry name" value="HECTc"/>
    <property type="match status" value="1"/>
</dbReference>
<evidence type="ECO:0000256" key="11">
    <source>
        <dbReference type="ARBA" id="ARBA00034494"/>
    </source>
</evidence>
<evidence type="ECO:0000256" key="9">
    <source>
        <dbReference type="ARBA" id="ARBA00023204"/>
    </source>
</evidence>
<dbReference type="OMA" id="ADEMKYG"/>
<dbReference type="UniPathway" id="UPA00143"/>
<organism evidence="18">
    <name type="scientific">Capitella teleta</name>
    <name type="common">Polychaete worm</name>
    <dbReference type="NCBI Taxonomy" id="283909"/>
    <lineage>
        <taxon>Eukaryota</taxon>
        <taxon>Metazoa</taxon>
        <taxon>Spiralia</taxon>
        <taxon>Lophotrochozoa</taxon>
        <taxon>Annelida</taxon>
        <taxon>Polychaeta</taxon>
        <taxon>Sedentaria</taxon>
        <taxon>Scolecida</taxon>
        <taxon>Capitellidae</taxon>
        <taxon>Capitella</taxon>
    </lineage>
</organism>
<feature type="compositionally biased region" description="Polar residues" evidence="13">
    <location>
        <begin position="2726"/>
        <end position="2737"/>
    </location>
</feature>
<accession>R7T5K9</accession>
<keyword evidence="8 12" id="KW-0833">Ubl conjugation pathway</keyword>
<dbReference type="Proteomes" id="UP000014760">
    <property type="component" value="Unassembled WGS sequence"/>
</dbReference>
<dbReference type="Gene3D" id="3.30.2160.10">
    <property type="entry name" value="Hect, E3 ligase catalytic domain"/>
    <property type="match status" value="1"/>
</dbReference>
<gene>
    <name evidence="18" type="ORF">CAPTEDRAFT_226634</name>
</gene>
<keyword evidence="14" id="KW-0472">Membrane</keyword>
<dbReference type="SMART" id="SM00678">
    <property type="entry name" value="WWE"/>
    <property type="match status" value="1"/>
</dbReference>
<dbReference type="InterPro" id="IPR018123">
    <property type="entry name" value="WWE-dom_subgr"/>
</dbReference>
<comment type="similarity">
    <text evidence="11">Belongs to the UPL family. TOM1/PTR1 subfamily.</text>
</comment>
<comment type="pathway">
    <text evidence="3">Protein modification; protein ubiquitination.</text>
</comment>
<dbReference type="PROSITE" id="PS50237">
    <property type="entry name" value="HECT"/>
    <property type="match status" value="1"/>
</dbReference>
<keyword evidence="14" id="KW-1133">Transmembrane helix</keyword>
<keyword evidence="10" id="KW-0539">Nucleus</keyword>
<feature type="region of interest" description="Disordered" evidence="13">
    <location>
        <begin position="1382"/>
        <end position="1401"/>
    </location>
</feature>
<dbReference type="Pfam" id="PF02825">
    <property type="entry name" value="WWE"/>
    <property type="match status" value="1"/>
</dbReference>
<dbReference type="SUPFAM" id="SSF56204">
    <property type="entry name" value="Hect, E3 ligase catalytic domain"/>
    <property type="match status" value="1"/>
</dbReference>
<dbReference type="EC" id="2.3.2.26" evidence="4"/>
<dbReference type="InterPro" id="IPR050409">
    <property type="entry name" value="E3_ubiq-protein_ligase"/>
</dbReference>
<dbReference type="Pfam" id="PF14377">
    <property type="entry name" value="UBM"/>
    <property type="match status" value="3"/>
</dbReference>
<feature type="active site" description="Glycyl thioester intermediate" evidence="12">
    <location>
        <position position="4051"/>
    </location>
</feature>
<evidence type="ECO:0000256" key="10">
    <source>
        <dbReference type="ARBA" id="ARBA00023242"/>
    </source>
</evidence>
<feature type="region of interest" description="Disordered" evidence="13">
    <location>
        <begin position="729"/>
        <end position="759"/>
    </location>
</feature>
<feature type="region of interest" description="Disordered" evidence="13">
    <location>
        <begin position="2726"/>
        <end position="2756"/>
    </location>
</feature>
<feature type="compositionally biased region" description="Low complexity" evidence="13">
    <location>
        <begin position="2205"/>
        <end position="2221"/>
    </location>
</feature>
<dbReference type="InterPro" id="IPR004170">
    <property type="entry name" value="WWE_dom"/>
</dbReference>
<dbReference type="CDD" id="cd14288">
    <property type="entry name" value="UBA_HUWE1"/>
    <property type="match status" value="1"/>
</dbReference>
<reference evidence="18 20" key="2">
    <citation type="journal article" date="2013" name="Nature">
        <title>Insights into bilaterian evolution from three spiralian genomes.</title>
        <authorList>
            <person name="Simakov O."/>
            <person name="Marletaz F."/>
            <person name="Cho S.J."/>
            <person name="Edsinger-Gonzales E."/>
            <person name="Havlak P."/>
            <person name="Hellsten U."/>
            <person name="Kuo D.H."/>
            <person name="Larsson T."/>
            <person name="Lv J."/>
            <person name="Arendt D."/>
            <person name="Savage R."/>
            <person name="Osoegawa K."/>
            <person name="de Jong P."/>
            <person name="Grimwood J."/>
            <person name="Chapman J.A."/>
            <person name="Shapiro H."/>
            <person name="Aerts A."/>
            <person name="Otillar R.P."/>
            <person name="Terry A.Y."/>
            <person name="Boore J.L."/>
            <person name="Grigoriev I.V."/>
            <person name="Lindberg D.R."/>
            <person name="Seaver E.C."/>
            <person name="Weisblat D.A."/>
            <person name="Putnam N.H."/>
            <person name="Rokhsar D.S."/>
        </authorList>
    </citation>
    <scope>NUCLEOTIDE SEQUENCE</scope>
    <source>
        <strain evidence="18 20">I ESC-2004</strain>
    </source>
</reference>
<dbReference type="InterPro" id="IPR035983">
    <property type="entry name" value="Hect_E3_ubiquitin_ligase"/>
</dbReference>
<feature type="region of interest" description="Disordered" evidence="13">
    <location>
        <begin position="3135"/>
        <end position="3168"/>
    </location>
</feature>
<dbReference type="GO" id="GO:0061630">
    <property type="term" value="F:ubiquitin protein ligase activity"/>
    <property type="evidence" value="ECO:0007669"/>
    <property type="project" value="UniProtKB-EC"/>
</dbReference>
<reference evidence="20" key="1">
    <citation type="submission" date="2012-12" db="EMBL/GenBank/DDBJ databases">
        <authorList>
            <person name="Hellsten U."/>
            <person name="Grimwood J."/>
            <person name="Chapman J.A."/>
            <person name="Shapiro H."/>
            <person name="Aerts A."/>
            <person name="Otillar R.P."/>
            <person name="Terry A.Y."/>
            <person name="Boore J.L."/>
            <person name="Simakov O."/>
            <person name="Marletaz F."/>
            <person name="Cho S.-J."/>
            <person name="Edsinger-Gonzales E."/>
            <person name="Havlak P."/>
            <person name="Kuo D.-H."/>
            <person name="Larsson T."/>
            <person name="Lv J."/>
            <person name="Arendt D."/>
            <person name="Savage R."/>
            <person name="Osoegawa K."/>
            <person name="de Jong P."/>
            <person name="Lindberg D.R."/>
            <person name="Seaver E.C."/>
            <person name="Weisblat D.A."/>
            <person name="Putnam N.H."/>
            <person name="Grigoriev I.V."/>
            <person name="Rokhsar D.S."/>
        </authorList>
    </citation>
    <scope>NUCLEOTIDE SEQUENCE</scope>
    <source>
        <strain evidence="20">I ESC-2004</strain>
    </source>
</reference>